<dbReference type="OrthoDB" id="9816197at2"/>
<organism evidence="2 3">
    <name type="scientific">Thermanaerosceptrum fracticalcis</name>
    <dbReference type="NCBI Taxonomy" id="1712410"/>
    <lineage>
        <taxon>Bacteria</taxon>
        <taxon>Bacillati</taxon>
        <taxon>Bacillota</taxon>
        <taxon>Clostridia</taxon>
        <taxon>Eubacteriales</taxon>
        <taxon>Peptococcaceae</taxon>
        <taxon>Thermanaerosceptrum</taxon>
    </lineage>
</organism>
<dbReference type="InterPro" id="IPR002934">
    <property type="entry name" value="Polymerase_NTP_transf_dom"/>
</dbReference>
<dbReference type="PANTHER" id="PTHR43449">
    <property type="entry name" value="NUCLEOTIDYLTRANSFERASE"/>
    <property type="match status" value="1"/>
</dbReference>
<keyword evidence="3" id="KW-1185">Reference proteome</keyword>
<dbReference type="SUPFAM" id="SSF81301">
    <property type="entry name" value="Nucleotidyltransferase"/>
    <property type="match status" value="1"/>
</dbReference>
<reference evidence="2 3" key="1">
    <citation type="journal article" date="2019" name="Front. Microbiol.">
        <title>Thermoanaerosceptrum fracticalcis gen. nov. sp. nov., a Novel Fumarate-Fermenting Microorganism From a Deep Fractured Carbonate Aquifer of the US Great Basin.</title>
        <authorList>
            <person name="Hamilton-Brehm S.D."/>
            <person name="Stewart L.E."/>
            <person name="Zavarin M."/>
            <person name="Caldwell M."/>
            <person name="Lawson P.A."/>
            <person name="Onstott T.C."/>
            <person name="Grzymski J."/>
            <person name="Neveux I."/>
            <person name="Lollar B.S."/>
            <person name="Russell C.E."/>
            <person name="Moser D.P."/>
        </authorList>
    </citation>
    <scope>NUCLEOTIDE SEQUENCE [LARGE SCALE GENOMIC DNA]</scope>
    <source>
        <strain evidence="2 3">DRI-13</strain>
    </source>
</reference>
<dbReference type="InterPro" id="IPR043519">
    <property type="entry name" value="NT_sf"/>
</dbReference>
<sequence length="114" mass="13240">MDKRKNKRKIASRETIIRKLKEATASLEKEIKIDKVYLFGSYANGNPRDYSDVDVAVISPDFGKNFINETVFLMEFFHKTGLIVEPHVYTRDEYKEAIEGTFLYDEVIQKGITI</sequence>
<dbReference type="KEGG" id="tfr:BR63_03370"/>
<accession>A0A7G6E036</accession>
<dbReference type="CDD" id="cd05403">
    <property type="entry name" value="NT_KNTase_like"/>
    <property type="match status" value="1"/>
</dbReference>
<dbReference type="AlphaFoldDB" id="A0A7G6E036"/>
<gene>
    <name evidence="2" type="ORF">BR63_03370</name>
</gene>
<evidence type="ECO:0000313" key="3">
    <source>
        <dbReference type="Proteomes" id="UP000515847"/>
    </source>
</evidence>
<evidence type="ECO:0000313" key="2">
    <source>
        <dbReference type="EMBL" id="QNB45440.1"/>
    </source>
</evidence>
<feature type="domain" description="Polymerase nucleotidyl transferase" evidence="1">
    <location>
        <begin position="17"/>
        <end position="96"/>
    </location>
</feature>
<keyword evidence="2" id="KW-0808">Transferase</keyword>
<protein>
    <submittedName>
        <fullName evidence="2">Nucleotidyltransferase domain-containing protein</fullName>
    </submittedName>
</protein>
<proteinExistence type="predicted"/>
<dbReference type="RefSeq" id="WP_081908193.1">
    <property type="nucleotide sequence ID" value="NZ_CP045798.1"/>
</dbReference>
<dbReference type="Gene3D" id="3.30.460.10">
    <property type="entry name" value="Beta Polymerase, domain 2"/>
    <property type="match status" value="1"/>
</dbReference>
<dbReference type="PANTHER" id="PTHR43449:SF1">
    <property type="entry name" value="POLYMERASE BETA NUCLEOTIDYLTRANSFERASE DOMAIN-CONTAINING PROTEIN"/>
    <property type="match status" value="1"/>
</dbReference>
<evidence type="ECO:0000259" key="1">
    <source>
        <dbReference type="Pfam" id="PF01909"/>
    </source>
</evidence>
<dbReference type="EMBL" id="CP045798">
    <property type="protein sequence ID" value="QNB45440.1"/>
    <property type="molecule type" value="Genomic_DNA"/>
</dbReference>
<dbReference type="Proteomes" id="UP000515847">
    <property type="component" value="Chromosome"/>
</dbReference>
<dbReference type="GO" id="GO:0016779">
    <property type="term" value="F:nucleotidyltransferase activity"/>
    <property type="evidence" value="ECO:0007669"/>
    <property type="project" value="InterPro"/>
</dbReference>
<name>A0A7G6E036_THEFR</name>
<dbReference type="Pfam" id="PF01909">
    <property type="entry name" value="NTP_transf_2"/>
    <property type="match status" value="1"/>
</dbReference>